<organism evidence="3 4">
    <name type="scientific">Comamonas testosteroni</name>
    <name type="common">Pseudomonas testosteroni</name>
    <dbReference type="NCBI Taxonomy" id="285"/>
    <lineage>
        <taxon>Bacteria</taxon>
        <taxon>Pseudomonadati</taxon>
        <taxon>Pseudomonadota</taxon>
        <taxon>Betaproteobacteria</taxon>
        <taxon>Burkholderiales</taxon>
        <taxon>Comamonadaceae</taxon>
        <taxon>Comamonas</taxon>
    </lineage>
</organism>
<feature type="domain" description="Polyphosphate kinase-2-related" evidence="2">
    <location>
        <begin position="131"/>
        <end position="347"/>
    </location>
</feature>
<dbReference type="EMBL" id="BKBW01000003">
    <property type="protein sequence ID" value="GEQ74958.1"/>
    <property type="molecule type" value="Genomic_DNA"/>
</dbReference>
<proteinExistence type="predicted"/>
<dbReference type="Proteomes" id="UP000323105">
    <property type="component" value="Unassembled WGS sequence"/>
</dbReference>
<comment type="caution">
    <text evidence="3">The sequence shown here is derived from an EMBL/GenBank/DDBJ whole genome shotgun (WGS) entry which is preliminary data.</text>
</comment>
<dbReference type="SUPFAM" id="SSF52540">
    <property type="entry name" value="P-loop containing nucleoside triphosphate hydrolases"/>
    <property type="match status" value="1"/>
</dbReference>
<evidence type="ECO:0000313" key="3">
    <source>
        <dbReference type="EMBL" id="GEQ74958.1"/>
    </source>
</evidence>
<dbReference type="GO" id="GO:0016776">
    <property type="term" value="F:phosphotransferase activity, phosphate group as acceptor"/>
    <property type="evidence" value="ECO:0007669"/>
    <property type="project" value="InterPro"/>
</dbReference>
<feature type="compositionally biased region" description="Low complexity" evidence="1">
    <location>
        <begin position="58"/>
        <end position="75"/>
    </location>
</feature>
<evidence type="ECO:0000313" key="4">
    <source>
        <dbReference type="Proteomes" id="UP000323105"/>
    </source>
</evidence>
<dbReference type="InterPro" id="IPR022488">
    <property type="entry name" value="PPK2-related"/>
</dbReference>
<reference evidence="3 4" key="1">
    <citation type="journal article" date="2019" name="Microbiol. Resour. Announc.">
        <title>Draft Genome Sequence of Comamonas testosteroni TA441, a Bacterium That Has a Cryptic Phenol Degradation Gene Cluster.</title>
        <authorList>
            <person name="Arai H."/>
            <person name="Ishii M."/>
        </authorList>
    </citation>
    <scope>NUCLEOTIDE SEQUENCE [LARGE SCALE GENOMIC DNA]</scope>
    <source>
        <strain evidence="3 4">TA441</strain>
    </source>
</reference>
<gene>
    <name evidence="3" type="ORF">CTTA_1963</name>
</gene>
<dbReference type="Pfam" id="PF03976">
    <property type="entry name" value="PPK2"/>
    <property type="match status" value="1"/>
</dbReference>
<dbReference type="NCBIfam" id="TIGR03709">
    <property type="entry name" value="PPK2_rel_1"/>
    <property type="match status" value="1"/>
</dbReference>
<dbReference type="PANTHER" id="PTHR34383:SF3">
    <property type="entry name" value="POLYPHOSPHATE:AMP PHOSPHOTRANSFERASE"/>
    <property type="match status" value="1"/>
</dbReference>
<evidence type="ECO:0000256" key="1">
    <source>
        <dbReference type="SAM" id="MobiDB-lite"/>
    </source>
</evidence>
<protein>
    <recommendedName>
        <fullName evidence="2">Polyphosphate kinase-2-related domain-containing protein</fullName>
    </recommendedName>
</protein>
<dbReference type="RefSeq" id="WP_194270948.1">
    <property type="nucleotide sequence ID" value="NZ_BKBW01000003.1"/>
</dbReference>
<dbReference type="InterPro" id="IPR027417">
    <property type="entry name" value="P-loop_NTPase"/>
</dbReference>
<feature type="region of interest" description="Disordered" evidence="1">
    <location>
        <begin position="1"/>
        <end position="77"/>
    </location>
</feature>
<name>A0A5A7MAS7_COMTE</name>
<feature type="compositionally biased region" description="Low complexity" evidence="1">
    <location>
        <begin position="1"/>
        <end position="18"/>
    </location>
</feature>
<feature type="region of interest" description="Disordered" evidence="1">
    <location>
        <begin position="93"/>
        <end position="132"/>
    </location>
</feature>
<sequence length="369" mass="41508">MPRQPAKAAPATSSAATAEPDRKPARKHLPFPTSESVQASKAAKPSPSRPVPRKKPAAKTVTRTAAPAAKAPAAAQLYPFETKDKALRKLWQPWQPGQPRDSRLTTGHPRPAVDLQKFDPAAKPFSSDKGKQYDKESVNQLAEALDELQNIFYADRRFKLLVILQGMDAAGKDGTLRAVFGRMSPLGVRTVGWKAPTETEKAHDYLWRIHQQMPGAGEIVLFNRSQYEDVLVPVVNGWLTPEQQNQRYAQINDFERMLSETGTVVVKFMLHISKDEQRERLQQRLDDPGKHWKFDENDLKVRAQWDDYQQAYGQLLGATHTPWAPWTIVPADSKTHRNLMVATVLREVLGNLELKYPPGAPALDHIKVR</sequence>
<dbReference type="PANTHER" id="PTHR34383">
    <property type="entry name" value="POLYPHOSPHATE:AMP PHOSPHOTRANSFERASE-RELATED"/>
    <property type="match status" value="1"/>
</dbReference>
<dbReference type="InterPro" id="IPR022300">
    <property type="entry name" value="PPK2-rel_1"/>
</dbReference>
<accession>A0A5A7MAS7</accession>
<evidence type="ECO:0000259" key="2">
    <source>
        <dbReference type="Pfam" id="PF03976"/>
    </source>
</evidence>
<dbReference type="AlphaFoldDB" id="A0A5A7MAS7"/>
<dbReference type="GO" id="GO:0006797">
    <property type="term" value="P:polyphosphate metabolic process"/>
    <property type="evidence" value="ECO:0007669"/>
    <property type="project" value="InterPro"/>
</dbReference>
<dbReference type="Gene3D" id="3.40.50.300">
    <property type="entry name" value="P-loop containing nucleotide triphosphate hydrolases"/>
    <property type="match status" value="1"/>
</dbReference>